<feature type="transmembrane region" description="Helical" evidence="6">
    <location>
        <begin position="45"/>
        <end position="62"/>
    </location>
</feature>
<keyword evidence="3 6" id="KW-0256">Endoplasmic reticulum</keyword>
<evidence type="ECO:0000256" key="6">
    <source>
        <dbReference type="RuleBase" id="RU363132"/>
    </source>
</evidence>
<dbReference type="GO" id="GO:0005789">
    <property type="term" value="C:endoplasmic reticulum membrane"/>
    <property type="evidence" value="ECO:0007669"/>
    <property type="project" value="UniProtKB-SubCell"/>
</dbReference>
<proteinExistence type="predicted"/>
<dbReference type="Pfam" id="PF02453">
    <property type="entry name" value="Reticulon"/>
    <property type="match status" value="1"/>
</dbReference>
<dbReference type="STRING" id="4432.A0A1U8AT14"/>
<dbReference type="RefSeq" id="XP_010271144.1">
    <property type="nucleotide sequence ID" value="XM_010272842.2"/>
</dbReference>
<evidence type="ECO:0000313" key="9">
    <source>
        <dbReference type="RefSeq" id="XP_010271125.1"/>
    </source>
</evidence>
<evidence type="ECO:0000256" key="5">
    <source>
        <dbReference type="ARBA" id="ARBA00023136"/>
    </source>
</evidence>
<evidence type="ECO:0000256" key="1">
    <source>
        <dbReference type="ARBA" id="ARBA00004477"/>
    </source>
</evidence>
<dbReference type="KEGG" id="nnu:104607244"/>
<dbReference type="RefSeq" id="XP_010271135.1">
    <property type="nucleotide sequence ID" value="XM_010272833.2"/>
</dbReference>
<dbReference type="RefSeq" id="XP_010271161.1">
    <property type="nucleotide sequence ID" value="XM_010272859.2"/>
</dbReference>
<dbReference type="Proteomes" id="UP000189703">
    <property type="component" value="Unplaced"/>
</dbReference>
<dbReference type="InterPro" id="IPR045064">
    <property type="entry name" value="Reticulon-like"/>
</dbReference>
<accession>A0A1U8AT14</accession>
<dbReference type="eggNOG" id="KOG1792">
    <property type="taxonomic scope" value="Eukaryota"/>
</dbReference>
<dbReference type="RefSeq" id="XP_010271125.1">
    <property type="nucleotide sequence ID" value="XM_010272823.2"/>
</dbReference>
<organism evidence="8 10">
    <name type="scientific">Nelumbo nucifera</name>
    <name type="common">Sacred lotus</name>
    <dbReference type="NCBI Taxonomy" id="4432"/>
    <lineage>
        <taxon>Eukaryota</taxon>
        <taxon>Viridiplantae</taxon>
        <taxon>Streptophyta</taxon>
        <taxon>Embryophyta</taxon>
        <taxon>Tracheophyta</taxon>
        <taxon>Spermatophyta</taxon>
        <taxon>Magnoliopsida</taxon>
        <taxon>Proteales</taxon>
        <taxon>Nelumbonaceae</taxon>
        <taxon>Nelumbo</taxon>
    </lineage>
</organism>
<feature type="domain" description="Reticulon" evidence="7">
    <location>
        <begin position="36"/>
        <end position="221"/>
    </location>
</feature>
<evidence type="ECO:0000256" key="4">
    <source>
        <dbReference type="ARBA" id="ARBA00022989"/>
    </source>
</evidence>
<feature type="transmembrane region" description="Helical" evidence="6">
    <location>
        <begin position="69"/>
        <end position="88"/>
    </location>
</feature>
<dbReference type="OMA" id="TLWYLFE"/>
<feature type="transmembrane region" description="Helical" evidence="6">
    <location>
        <begin position="148"/>
        <end position="178"/>
    </location>
</feature>
<keyword evidence="2 6" id="KW-0812">Transmembrane</keyword>
<dbReference type="GO" id="GO:0009617">
    <property type="term" value="P:response to bacterium"/>
    <property type="evidence" value="ECO:0007669"/>
    <property type="project" value="InterPro"/>
</dbReference>
<dbReference type="PANTHER" id="PTHR10994:SF154">
    <property type="entry name" value="RETICULON-LIKE PROTEIN B11"/>
    <property type="match status" value="1"/>
</dbReference>
<evidence type="ECO:0000313" key="10">
    <source>
        <dbReference type="RefSeq" id="XP_010271135.1"/>
    </source>
</evidence>
<evidence type="ECO:0000256" key="2">
    <source>
        <dbReference type="ARBA" id="ARBA00022692"/>
    </source>
</evidence>
<protein>
    <recommendedName>
        <fullName evidence="6">Reticulon-like protein</fullName>
    </recommendedName>
</protein>
<dbReference type="InterPro" id="IPR003388">
    <property type="entry name" value="Reticulon"/>
</dbReference>
<comment type="subcellular location">
    <subcellularLocation>
        <location evidence="1 6">Endoplasmic reticulum membrane</location>
        <topology evidence="1 6">Multi-pass membrane protein</topology>
    </subcellularLocation>
</comment>
<evidence type="ECO:0000313" key="8">
    <source>
        <dbReference type="Proteomes" id="UP000189703"/>
    </source>
</evidence>
<evidence type="ECO:0000313" key="11">
    <source>
        <dbReference type="RefSeq" id="XP_010271144.1"/>
    </source>
</evidence>
<evidence type="ECO:0000313" key="12">
    <source>
        <dbReference type="RefSeq" id="XP_010271154.1"/>
    </source>
</evidence>
<evidence type="ECO:0000256" key="3">
    <source>
        <dbReference type="ARBA" id="ARBA00022824"/>
    </source>
</evidence>
<name>A0A1U8AT14_NELNU</name>
<dbReference type="PANTHER" id="PTHR10994">
    <property type="entry name" value="RETICULON"/>
    <property type="match status" value="1"/>
</dbReference>
<evidence type="ECO:0000313" key="13">
    <source>
        <dbReference type="RefSeq" id="XP_010271161.1"/>
    </source>
</evidence>
<keyword evidence="5 6" id="KW-0472">Membrane</keyword>
<dbReference type="AlphaFoldDB" id="A0A1U8AT14"/>
<reference evidence="9 10" key="1">
    <citation type="submission" date="2025-04" db="UniProtKB">
        <authorList>
            <consortium name="RefSeq"/>
        </authorList>
    </citation>
    <scope>IDENTIFICATION</scope>
</reference>
<dbReference type="PROSITE" id="PS50845">
    <property type="entry name" value="RETICULON"/>
    <property type="match status" value="1"/>
</dbReference>
<evidence type="ECO:0000259" key="7">
    <source>
        <dbReference type="PROSITE" id="PS50845"/>
    </source>
</evidence>
<dbReference type="OrthoDB" id="567788at2759"/>
<dbReference type="RefSeq" id="XP_010271154.1">
    <property type="nucleotide sequence ID" value="XM_010272852.2"/>
</dbReference>
<dbReference type="GeneID" id="104607244"/>
<sequence length="221" mass="24767">MGENDLDRSTSEQDSFAVSHPVSRKSVHQLLGGGAVADVLLWKRWSIASFILVSTTAVWFIFERAGYSPLTLIANVLLLLVVILFFWAKSASMLNRPLPPLPNLEVSEEFVGKAAVVSRVWINRVLAVAHDIALGRDVKLFLQVASSLWLVSCFGSLLNFLTFAYIGVILSLTVPVLYDKYRDQVDEKLIITHKILLAQYRKLDDSILSKVSRPNKEKKIQ</sequence>
<keyword evidence="8" id="KW-1185">Reference proteome</keyword>
<gene>
    <name evidence="9 10 11 12 13" type="primary">LOC104607244</name>
</gene>
<keyword evidence="4 6" id="KW-1133">Transmembrane helix</keyword>